<dbReference type="EMBL" id="JADZSC010000001">
    <property type="protein sequence ID" value="MBH0229915.1"/>
    <property type="molecule type" value="Genomic_DNA"/>
</dbReference>
<name>A0A931HUS7_9BACI</name>
<reference evidence="1 2" key="1">
    <citation type="journal article" date="2005" name="Int. J. Syst. Evol. Microbiol.">
        <title>Halobacillus yeomjeoni sp. nov., isolated from a marine solar saltern in Korea.</title>
        <authorList>
            <person name="Yoon J.H."/>
            <person name="Kang S.J."/>
            <person name="Lee C.H."/>
            <person name="Oh H.W."/>
            <person name="Oh T.K."/>
        </authorList>
    </citation>
    <scope>NUCLEOTIDE SEQUENCE [LARGE SCALE GENOMIC DNA]</scope>
    <source>
        <strain evidence="1 2">KCTC 3957</strain>
    </source>
</reference>
<protein>
    <submittedName>
        <fullName evidence="1">Sporulation protein YqfC</fullName>
    </submittedName>
</protein>
<organism evidence="1 2">
    <name type="scientific">Halobacillus yeomjeoni</name>
    <dbReference type="NCBI Taxonomy" id="311194"/>
    <lineage>
        <taxon>Bacteria</taxon>
        <taxon>Bacillati</taxon>
        <taxon>Bacillota</taxon>
        <taxon>Bacilli</taxon>
        <taxon>Bacillales</taxon>
        <taxon>Bacillaceae</taxon>
        <taxon>Halobacillus</taxon>
    </lineage>
</organism>
<dbReference type="InterPro" id="IPR022477">
    <property type="entry name" value="Spore_YqfC"/>
</dbReference>
<comment type="caution">
    <text evidence="1">The sequence shown here is derived from an EMBL/GenBank/DDBJ whole genome shotgun (WGS) entry which is preliminary data.</text>
</comment>
<dbReference type="Proteomes" id="UP000614490">
    <property type="component" value="Unassembled WGS sequence"/>
</dbReference>
<evidence type="ECO:0000313" key="2">
    <source>
        <dbReference type="Proteomes" id="UP000614490"/>
    </source>
</evidence>
<dbReference type="Gene3D" id="2.60.40.2000">
    <property type="match status" value="1"/>
</dbReference>
<dbReference type="Pfam" id="PF07873">
    <property type="entry name" value="YabP"/>
    <property type="match status" value="1"/>
</dbReference>
<dbReference type="InterPro" id="IPR038705">
    <property type="entry name" value="YabP_sf"/>
</dbReference>
<keyword evidence="2" id="KW-1185">Reference proteome</keyword>
<accession>A0A931HUS7</accession>
<sequence length="94" mass="10970">MSKLQKQIRTLVGRYFDLPSDVVLDLPRITTIGSVHFYIENHTGLLHFSDREIKIQYKQGHVRIRGKELVVKTMLKEELLLEGELQSVEFFPDS</sequence>
<dbReference type="AlphaFoldDB" id="A0A931HUS7"/>
<evidence type="ECO:0000313" key="1">
    <source>
        <dbReference type="EMBL" id="MBH0229915.1"/>
    </source>
</evidence>
<gene>
    <name evidence="1" type="primary">yqfC</name>
    <name evidence="1" type="ORF">H0267_06770</name>
</gene>
<dbReference type="RefSeq" id="WP_197316497.1">
    <property type="nucleotide sequence ID" value="NZ_JADZSC010000001.1"/>
</dbReference>
<proteinExistence type="predicted"/>
<dbReference type="InterPro" id="IPR022476">
    <property type="entry name" value="Spore_YabP/YqfC"/>
</dbReference>
<dbReference type="NCBIfam" id="TIGR02856">
    <property type="entry name" value="spore_yqfC"/>
    <property type="match status" value="1"/>
</dbReference>